<proteinExistence type="inferred from homology"/>
<reference evidence="4 6" key="2">
    <citation type="submission" date="2018-06" db="EMBL/GenBank/DDBJ databases">
        <authorList>
            <consortium name="Pathogen Informatics"/>
            <person name="Doyle S."/>
        </authorList>
    </citation>
    <scope>NUCLEOTIDE SEQUENCE [LARGE SCALE GENOMIC DNA]</scope>
    <source>
        <strain evidence="4 6">NCTC10293</strain>
    </source>
</reference>
<keyword evidence="5" id="KW-1185">Reference proteome</keyword>
<evidence type="ECO:0000256" key="1">
    <source>
        <dbReference type="ARBA" id="ARBA00006611"/>
    </source>
</evidence>
<dbReference type="InterPro" id="IPR050921">
    <property type="entry name" value="T4SS_GSP_E_ATPase"/>
</dbReference>
<dbReference type="InterPro" id="IPR001482">
    <property type="entry name" value="T2SS/T4SS_dom"/>
</dbReference>
<dbReference type="GO" id="GO:0016887">
    <property type="term" value="F:ATP hydrolysis activity"/>
    <property type="evidence" value="ECO:0007669"/>
    <property type="project" value="InterPro"/>
</dbReference>
<dbReference type="PROSITE" id="PS00662">
    <property type="entry name" value="T2SP_E"/>
    <property type="match status" value="1"/>
</dbReference>
<dbReference type="EMBL" id="UGQE01000004">
    <property type="protein sequence ID" value="STZ14099.1"/>
    <property type="molecule type" value="Genomic_DNA"/>
</dbReference>
<dbReference type="InterPro" id="IPR003593">
    <property type="entry name" value="AAA+_ATPase"/>
</dbReference>
<evidence type="ECO:0000259" key="2">
    <source>
        <dbReference type="PROSITE" id="PS00662"/>
    </source>
</evidence>
<organism evidence="3 5">
    <name type="scientific">Moraxella caviae</name>
    <dbReference type="NCBI Taxonomy" id="34060"/>
    <lineage>
        <taxon>Bacteria</taxon>
        <taxon>Pseudomonadati</taxon>
        <taxon>Pseudomonadota</taxon>
        <taxon>Gammaproteobacteria</taxon>
        <taxon>Moraxellales</taxon>
        <taxon>Moraxellaceae</taxon>
        <taxon>Moraxella</taxon>
    </lineage>
</organism>
<gene>
    <name evidence="4" type="primary">pilT_2</name>
    <name evidence="3" type="ORF">B0181_00405</name>
    <name evidence="4" type="ORF">NCTC10293_01688</name>
</gene>
<dbReference type="NCBIfam" id="TIGR01420">
    <property type="entry name" value="pilT_fam"/>
    <property type="match status" value="1"/>
</dbReference>
<dbReference type="AlphaFoldDB" id="A0A1T0ACN0"/>
<dbReference type="InterPro" id="IPR001611">
    <property type="entry name" value="Leu-rich_rpt"/>
</dbReference>
<dbReference type="Proteomes" id="UP000190435">
    <property type="component" value="Unassembled WGS sequence"/>
</dbReference>
<dbReference type="EMBL" id="MUXU01000004">
    <property type="protein sequence ID" value="OOR93440.1"/>
    <property type="molecule type" value="Genomic_DNA"/>
</dbReference>
<accession>A0A1T0ACN0</accession>
<dbReference type="OrthoDB" id="9804785at2"/>
<dbReference type="PANTHER" id="PTHR30486:SF6">
    <property type="entry name" value="TYPE IV PILUS RETRACTATION ATPASE PILT"/>
    <property type="match status" value="1"/>
</dbReference>
<dbReference type="Pfam" id="PF00437">
    <property type="entry name" value="T2SSE"/>
    <property type="match status" value="1"/>
</dbReference>
<dbReference type="SUPFAM" id="SSF52540">
    <property type="entry name" value="P-loop containing nucleoside triphosphate hydrolases"/>
    <property type="match status" value="1"/>
</dbReference>
<dbReference type="CDD" id="cd01131">
    <property type="entry name" value="PilT"/>
    <property type="match status" value="1"/>
</dbReference>
<dbReference type="PROSITE" id="PS51450">
    <property type="entry name" value="LRR"/>
    <property type="match status" value="1"/>
</dbReference>
<evidence type="ECO:0000313" key="6">
    <source>
        <dbReference type="Proteomes" id="UP000255279"/>
    </source>
</evidence>
<sequence>MTTPTLADFLRYTTRHLASDTHLSAGMPVAMRVDGKLVYCDLPPLTAGDLWAILSAHLNTQQQDELHRQKSLDFALELAGVGRFRANIFWQNRGVAAVFRHIKKEVPSLETLNLNDNIRQKLAELSTLKQGLVLVTGATGSGKSTTLAAMIDHINRTRQAHIITIEDPIEFVHTPKSALVHQRELHTDTPSFELALKAALREDPDVILVGELRDLESIRLALSAAETGHLVLATLHTMNAAKTIDRIIDVFGEHDKAMIRAMLSESLQAVISQTLLPQIGGGRVAAHELLIATPAVRHLIRENKLAQIQSTMQTGANDGMITLSSSLETLIKAGKISADDAKL</sequence>
<dbReference type="Gene3D" id="3.30.450.90">
    <property type="match status" value="1"/>
</dbReference>
<dbReference type="PANTHER" id="PTHR30486">
    <property type="entry name" value="TWITCHING MOTILITY PROTEIN PILT"/>
    <property type="match status" value="1"/>
</dbReference>
<evidence type="ECO:0000313" key="4">
    <source>
        <dbReference type="EMBL" id="STZ14099.1"/>
    </source>
</evidence>
<dbReference type="GO" id="GO:0005524">
    <property type="term" value="F:ATP binding"/>
    <property type="evidence" value="ECO:0007669"/>
    <property type="project" value="InterPro"/>
</dbReference>
<dbReference type="Proteomes" id="UP000255279">
    <property type="component" value="Unassembled WGS sequence"/>
</dbReference>
<feature type="domain" description="Bacterial type II secretion system protein E" evidence="2">
    <location>
        <begin position="200"/>
        <end position="214"/>
    </location>
</feature>
<dbReference type="STRING" id="34060.B0181_00405"/>
<protein>
    <submittedName>
        <fullName evidence="4">Twitching mobility protein</fullName>
    </submittedName>
    <submittedName>
        <fullName evidence="3">Twitching motility protein PilT</fullName>
    </submittedName>
</protein>
<dbReference type="InterPro" id="IPR027417">
    <property type="entry name" value="P-loop_NTPase"/>
</dbReference>
<dbReference type="InterPro" id="IPR006321">
    <property type="entry name" value="PilT/PilU"/>
</dbReference>
<comment type="similarity">
    <text evidence="1">Belongs to the GSP E family.</text>
</comment>
<dbReference type="Gene3D" id="3.40.50.300">
    <property type="entry name" value="P-loop containing nucleotide triphosphate hydrolases"/>
    <property type="match status" value="1"/>
</dbReference>
<evidence type="ECO:0000313" key="3">
    <source>
        <dbReference type="EMBL" id="OOR93440.1"/>
    </source>
</evidence>
<dbReference type="RefSeq" id="WP_078275523.1">
    <property type="nucleotide sequence ID" value="NZ_CAACXO010000081.1"/>
</dbReference>
<evidence type="ECO:0000313" key="5">
    <source>
        <dbReference type="Proteomes" id="UP000190435"/>
    </source>
</evidence>
<name>A0A1T0ACN0_9GAMM</name>
<reference evidence="3 5" key="1">
    <citation type="submission" date="2017-02" db="EMBL/GenBank/DDBJ databases">
        <title>Draft genome sequence of Moraxella caviae CCUG 355 type strain.</title>
        <authorList>
            <person name="Engstrom-Jakobsson H."/>
            <person name="Salva-Serra F."/>
            <person name="Thorell K."/>
            <person name="Gonzales-Siles L."/>
            <person name="Karlsson R."/>
            <person name="Boulund F."/>
            <person name="Engstrand L."/>
            <person name="Moore E."/>
        </authorList>
    </citation>
    <scope>NUCLEOTIDE SEQUENCE [LARGE SCALE GENOMIC DNA]</scope>
    <source>
        <strain evidence="3 5">CCUG 355</strain>
    </source>
</reference>
<dbReference type="SMART" id="SM00382">
    <property type="entry name" value="AAA"/>
    <property type="match status" value="1"/>
</dbReference>